<feature type="compositionally biased region" description="Low complexity" evidence="1">
    <location>
        <begin position="423"/>
        <end position="432"/>
    </location>
</feature>
<protein>
    <submittedName>
        <fullName evidence="4 6">Protein ECT2</fullName>
    </submittedName>
</protein>
<gene>
    <name evidence="4" type="primary">Ect2</name>
    <name evidence="6" type="synonym">LOC112691318</name>
    <name evidence="4" type="ORF">g.4499</name>
</gene>
<feature type="domain" description="DH" evidence="2">
    <location>
        <begin position="520"/>
        <end position="709"/>
    </location>
</feature>
<dbReference type="Pfam" id="PF21242">
    <property type="entry name" value="ECT2_PH"/>
    <property type="match status" value="1"/>
</dbReference>
<name>A0A2S2Q745_9HEMI</name>
<evidence type="ECO:0000313" key="5">
    <source>
        <dbReference type="Proteomes" id="UP000694846"/>
    </source>
</evidence>
<dbReference type="InterPro" id="IPR001357">
    <property type="entry name" value="BRCT_dom"/>
</dbReference>
<feature type="region of interest" description="Disordered" evidence="1">
    <location>
        <begin position="777"/>
        <end position="796"/>
    </location>
</feature>
<evidence type="ECO:0000256" key="1">
    <source>
        <dbReference type="SAM" id="MobiDB-lite"/>
    </source>
</evidence>
<evidence type="ECO:0000313" key="4">
    <source>
        <dbReference type="EMBL" id="MBY73566.1"/>
    </source>
</evidence>
<dbReference type="GO" id="GO:0005085">
    <property type="term" value="F:guanyl-nucleotide exchange factor activity"/>
    <property type="evidence" value="ECO:0007669"/>
    <property type="project" value="InterPro"/>
</dbReference>
<dbReference type="SMART" id="SM00325">
    <property type="entry name" value="RhoGEF"/>
    <property type="match status" value="1"/>
</dbReference>
<dbReference type="AlphaFoldDB" id="A0A2S2Q745"/>
<dbReference type="CDD" id="cd00160">
    <property type="entry name" value="RhoGEF"/>
    <property type="match status" value="1"/>
</dbReference>
<dbReference type="GO" id="GO:0005938">
    <property type="term" value="C:cell cortex"/>
    <property type="evidence" value="ECO:0007669"/>
    <property type="project" value="TreeGrafter"/>
</dbReference>
<feature type="domain" description="BRCT" evidence="3">
    <location>
        <begin position="214"/>
        <end position="264"/>
    </location>
</feature>
<dbReference type="OrthoDB" id="9997817at2759"/>
<dbReference type="SMART" id="SM00292">
    <property type="entry name" value="BRCT"/>
    <property type="match status" value="2"/>
</dbReference>
<dbReference type="PANTHER" id="PTHR16777">
    <property type="entry name" value="PROTEIN ECT2"/>
    <property type="match status" value="1"/>
</dbReference>
<dbReference type="SUPFAM" id="SSF48065">
    <property type="entry name" value="DBL homology domain (DH-domain)"/>
    <property type="match status" value="1"/>
</dbReference>
<feature type="region of interest" description="Disordered" evidence="1">
    <location>
        <begin position="970"/>
        <end position="1000"/>
    </location>
</feature>
<dbReference type="PROSITE" id="PS50010">
    <property type="entry name" value="DH_2"/>
    <property type="match status" value="1"/>
</dbReference>
<accession>A0A2S2Q745</accession>
<dbReference type="Proteomes" id="UP000694846">
    <property type="component" value="Unplaced"/>
</dbReference>
<dbReference type="CDD" id="cd01229">
    <property type="entry name" value="PH_Ect2"/>
    <property type="match status" value="1"/>
</dbReference>
<dbReference type="PANTHER" id="PTHR16777:SF2">
    <property type="entry name" value="PROTEIN ECT2"/>
    <property type="match status" value="1"/>
</dbReference>
<dbReference type="Gene3D" id="1.20.900.10">
    <property type="entry name" value="Dbl homology (DH) domain"/>
    <property type="match status" value="1"/>
</dbReference>
<dbReference type="PROSITE" id="PS50172">
    <property type="entry name" value="BRCT"/>
    <property type="match status" value="2"/>
</dbReference>
<feature type="compositionally biased region" description="Polar residues" evidence="1">
    <location>
        <begin position="982"/>
        <end position="1000"/>
    </location>
</feature>
<dbReference type="PROSITE" id="PS00741">
    <property type="entry name" value="DH_1"/>
    <property type="match status" value="1"/>
</dbReference>
<feature type="domain" description="BRCT" evidence="3">
    <location>
        <begin position="119"/>
        <end position="208"/>
    </location>
</feature>
<keyword evidence="5" id="KW-1185">Reference proteome</keyword>
<dbReference type="GO" id="GO:0005634">
    <property type="term" value="C:nucleus"/>
    <property type="evidence" value="ECO:0007669"/>
    <property type="project" value="InterPro"/>
</dbReference>
<dbReference type="InterPro" id="IPR026817">
    <property type="entry name" value="Ect2"/>
</dbReference>
<organism evidence="4">
    <name type="scientific">Sipha flava</name>
    <name type="common">yellow sugarcane aphid</name>
    <dbReference type="NCBI Taxonomy" id="143950"/>
    <lineage>
        <taxon>Eukaryota</taxon>
        <taxon>Metazoa</taxon>
        <taxon>Ecdysozoa</taxon>
        <taxon>Arthropoda</taxon>
        <taxon>Hexapoda</taxon>
        <taxon>Insecta</taxon>
        <taxon>Pterygota</taxon>
        <taxon>Neoptera</taxon>
        <taxon>Paraneoptera</taxon>
        <taxon>Hemiptera</taxon>
        <taxon>Sternorrhyncha</taxon>
        <taxon>Aphidomorpha</taxon>
        <taxon>Aphidoidea</taxon>
        <taxon>Aphididae</taxon>
        <taxon>Sipha</taxon>
    </lineage>
</organism>
<evidence type="ECO:0000259" key="3">
    <source>
        <dbReference type="PROSITE" id="PS50172"/>
    </source>
</evidence>
<dbReference type="GO" id="GO:2000431">
    <property type="term" value="P:regulation of cytokinesis, actomyosin contractile ring assembly"/>
    <property type="evidence" value="ECO:0007669"/>
    <property type="project" value="InterPro"/>
</dbReference>
<dbReference type="InterPro" id="IPR036420">
    <property type="entry name" value="BRCT_dom_sf"/>
</dbReference>
<dbReference type="InterPro" id="IPR049395">
    <property type="entry name" value="ECT2_PH"/>
</dbReference>
<dbReference type="GO" id="GO:0005096">
    <property type="term" value="F:GTPase activator activity"/>
    <property type="evidence" value="ECO:0007669"/>
    <property type="project" value="InterPro"/>
</dbReference>
<reference evidence="6" key="2">
    <citation type="submission" date="2025-04" db="UniProtKB">
        <authorList>
            <consortium name="RefSeq"/>
        </authorList>
    </citation>
    <scope>IDENTIFICATION</scope>
    <source>
        <tissue evidence="6">Whole body</tissue>
    </source>
</reference>
<dbReference type="Pfam" id="PF12738">
    <property type="entry name" value="PTCB-BRCT"/>
    <property type="match status" value="2"/>
</dbReference>
<evidence type="ECO:0000259" key="2">
    <source>
        <dbReference type="PROSITE" id="PS50010"/>
    </source>
</evidence>
<sequence>MSANETARNNNCCDRPEEDFVKTQSISSLESDSSNFNIYLEKTYSSDSDVLLAIKKFNVPIKYLENLSNVNLLEKNDILVTTLFEELAVKRPCFRILGRPAILELAKNPKGLQGVNRHRYCNALVGAIVSVTGIQKRDEMARLLSLIRWMGGSFRENINHKTTHLVSGYACSAKSQYAYLHEIPVVGSSWLYAAWERRNEMEFNGTHSSFFSEHKLKPFHGAKICFSGFTEEERSHMVDVLLQNGGTPIDDENDTECTHLVTKEGYSCISSPLGDRDSNTTPCLRGVLAPKNLIQVFDKDDMSFTSPNTRNGGFKRTLSMVDNGNISHDTKKMRFQSLDPECDEFLFKHPNPMSARLDQTDQTLVVNESSIDTIPPAKKNNAEIIKEAWFWTSVQYQSCALTKEYLLTNLNVSNTPTSVRAMSSSLTLSSSSRARKRKRQLDRLGSLLRPSPTPITVTGETSPTNSSGPSKRRSSATNTLDNLRLSCGSFLNFTSSPDHPSPFKHPKDPELIIKDKPFSPRYQVFSELLQTEINYVGVLNTIITVYKEPLENMVDKEDYLLNNTEIKIIFGNVLPIYQVHRDMLEELKCLATSWQEDSSIGSVFLKYSSELVKAYPPFVNFFETTREMLLQCDQAKPRFHAFLKVGQTRPECCRQSLQELLIRPVQRLPSISLLLNDILKHSDKNNPDHQALVLALASIREVMTHINEDKRRTEGQVVLFDIFNDIDNCPPHLVSSHRSFITKCDVIELSDNLSGRGDHLTIFVFSDVVEVCKKRKSFNGKSPKEPNSGSHKLNGGGKSYKHIKLMPLNIIKQVIDIKETEDCRNTFSLMIIDNHDFKERLYTFTMTGTNSSANNKNVFLKNISQQVANTVCSGNILVSLDSQQLDIDTSEITTGTLGKAFKFASRTRIKVGRALSFNKTPSKLKRAVSTMMSPVLSLTHNGSGTHALTPSTQLANMHLASCTNLNEMSSIDHTFPSPPMSVQPTRKNKTSILSLSSAPR</sequence>
<dbReference type="GO" id="GO:0035556">
    <property type="term" value="P:intracellular signal transduction"/>
    <property type="evidence" value="ECO:0007669"/>
    <property type="project" value="InterPro"/>
</dbReference>
<dbReference type="InterPro" id="IPR001331">
    <property type="entry name" value="GDS_CDC24_CS"/>
</dbReference>
<dbReference type="SUPFAM" id="SSF52113">
    <property type="entry name" value="BRCT domain"/>
    <property type="match status" value="2"/>
</dbReference>
<proteinExistence type="predicted"/>
<dbReference type="InterPro" id="IPR035899">
    <property type="entry name" value="DBL_dom_sf"/>
</dbReference>
<evidence type="ECO:0000313" key="6">
    <source>
        <dbReference type="RefSeq" id="XP_025421283.1"/>
    </source>
</evidence>
<dbReference type="GO" id="GO:0007399">
    <property type="term" value="P:nervous system development"/>
    <property type="evidence" value="ECO:0007669"/>
    <property type="project" value="TreeGrafter"/>
</dbReference>
<dbReference type="InterPro" id="IPR000219">
    <property type="entry name" value="DH_dom"/>
</dbReference>
<feature type="compositionally biased region" description="Polar residues" evidence="1">
    <location>
        <begin position="454"/>
        <end position="478"/>
    </location>
</feature>
<dbReference type="GO" id="GO:0000281">
    <property type="term" value="P:mitotic cytokinesis"/>
    <property type="evidence" value="ECO:0007669"/>
    <property type="project" value="TreeGrafter"/>
</dbReference>
<dbReference type="Gene3D" id="3.40.50.10190">
    <property type="entry name" value="BRCT domain"/>
    <property type="match status" value="3"/>
</dbReference>
<feature type="region of interest" description="Disordered" evidence="1">
    <location>
        <begin position="423"/>
        <end position="478"/>
    </location>
</feature>
<dbReference type="Pfam" id="PF00621">
    <property type="entry name" value="RhoGEF"/>
    <property type="match status" value="1"/>
</dbReference>
<reference evidence="4" key="1">
    <citation type="submission" date="2018-04" db="EMBL/GenBank/DDBJ databases">
        <title>Transcriptome assembly of Sipha flava.</title>
        <authorList>
            <person name="Scully E.D."/>
            <person name="Geib S.M."/>
            <person name="Palmer N.A."/>
            <person name="Koch K."/>
            <person name="Bradshaw J."/>
            <person name="Heng-Moss T."/>
            <person name="Sarath G."/>
        </authorList>
    </citation>
    <scope>NUCLEOTIDE SEQUENCE</scope>
</reference>
<dbReference type="Gene3D" id="2.30.29.30">
    <property type="entry name" value="Pleckstrin-homology domain (PH domain)/Phosphotyrosine-binding domain (PTB)"/>
    <property type="match status" value="1"/>
</dbReference>
<dbReference type="EMBL" id="GGMS01004363">
    <property type="protein sequence ID" value="MBY73566.1"/>
    <property type="molecule type" value="Transcribed_RNA"/>
</dbReference>
<dbReference type="RefSeq" id="XP_025421283.1">
    <property type="nucleotide sequence ID" value="XM_025565498.1"/>
</dbReference>
<dbReference type="InterPro" id="IPR011993">
    <property type="entry name" value="PH-like_dom_sf"/>
</dbReference>